<keyword evidence="3" id="KW-1185">Reference proteome</keyword>
<proteinExistence type="predicted"/>
<feature type="non-terminal residue" evidence="2">
    <location>
        <position position="244"/>
    </location>
</feature>
<feature type="region of interest" description="Disordered" evidence="1">
    <location>
        <begin position="1"/>
        <end position="34"/>
    </location>
</feature>
<organism evidence="2 3">
    <name type="scientific">Prorocentrum cordatum</name>
    <dbReference type="NCBI Taxonomy" id="2364126"/>
    <lineage>
        <taxon>Eukaryota</taxon>
        <taxon>Sar</taxon>
        <taxon>Alveolata</taxon>
        <taxon>Dinophyceae</taxon>
        <taxon>Prorocentrales</taxon>
        <taxon>Prorocentraceae</taxon>
        <taxon>Prorocentrum</taxon>
    </lineage>
</organism>
<protein>
    <submittedName>
        <fullName evidence="2">Uncharacterized protein</fullName>
    </submittedName>
</protein>
<sequence>MSQLELGKLGATPPEMSRIAERRRSTSAGPGQVSRADMAAALQDLESSLLRCLADRDGRTERLLAELAERVDAGLAADEPRAEAQDLDDINLRFVMAHDEVMGVKADLGNLQRALRDSLLLKADEKDLAELRRSSDVLQVEAQQVRSVLQEANRSMSKYDDCLRELDGCKAQAQELLRLFQSECQEIRDWTTGSLTDLRSSTMEKIHQVQEAGLVDDLRRELRDSVARQLEASERCQADVRHKA</sequence>
<name>A0ABN9TCR1_9DINO</name>
<comment type="caution">
    <text evidence="2">The sequence shown here is derived from an EMBL/GenBank/DDBJ whole genome shotgun (WGS) entry which is preliminary data.</text>
</comment>
<evidence type="ECO:0000313" key="3">
    <source>
        <dbReference type="Proteomes" id="UP001189429"/>
    </source>
</evidence>
<evidence type="ECO:0000313" key="2">
    <source>
        <dbReference type="EMBL" id="CAK0843235.1"/>
    </source>
</evidence>
<dbReference type="Proteomes" id="UP001189429">
    <property type="component" value="Unassembled WGS sequence"/>
</dbReference>
<evidence type="ECO:0000256" key="1">
    <source>
        <dbReference type="SAM" id="MobiDB-lite"/>
    </source>
</evidence>
<dbReference type="EMBL" id="CAUYUJ010014563">
    <property type="protein sequence ID" value="CAK0843235.1"/>
    <property type="molecule type" value="Genomic_DNA"/>
</dbReference>
<accession>A0ABN9TCR1</accession>
<reference evidence="2" key="1">
    <citation type="submission" date="2023-10" db="EMBL/GenBank/DDBJ databases">
        <authorList>
            <person name="Chen Y."/>
            <person name="Shah S."/>
            <person name="Dougan E. K."/>
            <person name="Thang M."/>
            <person name="Chan C."/>
        </authorList>
    </citation>
    <scope>NUCLEOTIDE SEQUENCE [LARGE SCALE GENOMIC DNA]</scope>
</reference>
<gene>
    <name evidence="2" type="ORF">PCOR1329_LOCUS37650</name>
</gene>